<sequence>MSKKYYTVGEVAEILNIDKINRSQVHKLLERIGIKPMIGNNKYKKYSVESIERAKELKNVKCKTNIHYKDIISICDIVENCTSRAGAVKRIYNIFKHYDCTANRFYTLMFFMNCCNSIIGLRNETRELVEEITGVLNKNPHEHENLYSIYNYYLNQAYVMDLLIELSEIELEPDIEFWDLNVINCFLDYMIKVENNNLPNSKRIDENYITDLLPSYDFQSQNNQLIRKLELLLNKLNDFYGDTNLEYEKCINIFAHAISLLTINVFAPTNQIN</sequence>
<evidence type="ECO:0000313" key="1">
    <source>
        <dbReference type="EMBL" id="RNC97375.1"/>
    </source>
</evidence>
<dbReference type="EMBL" id="RHLQ01000051">
    <property type="protein sequence ID" value="RNC97375.1"/>
    <property type="molecule type" value="Genomic_DNA"/>
</dbReference>
<dbReference type="OrthoDB" id="9841088at2"/>
<evidence type="ECO:0008006" key="3">
    <source>
        <dbReference type="Google" id="ProtNLM"/>
    </source>
</evidence>
<dbReference type="Proteomes" id="UP000279909">
    <property type="component" value="Unassembled WGS sequence"/>
</dbReference>
<protein>
    <recommendedName>
        <fullName evidence="3">DNA-binding protein</fullName>
    </recommendedName>
</protein>
<keyword evidence="2" id="KW-1185">Reference proteome</keyword>
<proteinExistence type="predicted"/>
<dbReference type="Gene3D" id="1.10.1660.10">
    <property type="match status" value="1"/>
</dbReference>
<reference evidence="1 2" key="1">
    <citation type="journal article" date="2014" name="Int. J. Syst. Evol. Microbiol.">
        <title>Lysinibacillus halotolerans sp. nov., isolated from saline-alkaline soil.</title>
        <authorList>
            <person name="Kong D."/>
            <person name="Wang Y."/>
            <person name="Zhao B."/>
            <person name="Li Y."/>
            <person name="Song J."/>
            <person name="Zhai Y."/>
            <person name="Zhang C."/>
            <person name="Wang H."/>
            <person name="Chen X."/>
            <person name="Zhao B."/>
            <person name="Ruan Z."/>
        </authorList>
    </citation>
    <scope>NUCLEOTIDE SEQUENCE [LARGE SCALE GENOMIC DNA]</scope>
    <source>
        <strain evidence="1 2">MCCC 1A12703</strain>
    </source>
</reference>
<gene>
    <name evidence="1" type="ORF">EC501_15615</name>
</gene>
<organism evidence="1 2">
    <name type="scientific">Lysinibacillus halotolerans</name>
    <dbReference type="NCBI Taxonomy" id="1368476"/>
    <lineage>
        <taxon>Bacteria</taxon>
        <taxon>Bacillati</taxon>
        <taxon>Bacillota</taxon>
        <taxon>Bacilli</taxon>
        <taxon>Bacillales</taxon>
        <taxon>Bacillaceae</taxon>
        <taxon>Lysinibacillus</taxon>
    </lineage>
</organism>
<evidence type="ECO:0000313" key="2">
    <source>
        <dbReference type="Proteomes" id="UP000279909"/>
    </source>
</evidence>
<dbReference type="RefSeq" id="WP_122973280.1">
    <property type="nucleotide sequence ID" value="NZ_RHLQ01000051.1"/>
</dbReference>
<dbReference type="AlphaFoldDB" id="A0A3M8H4K9"/>
<comment type="caution">
    <text evidence="1">The sequence shown here is derived from an EMBL/GenBank/DDBJ whole genome shotgun (WGS) entry which is preliminary data.</text>
</comment>
<name>A0A3M8H4K9_9BACI</name>
<accession>A0A3M8H4K9</accession>